<evidence type="ECO:0000313" key="2">
    <source>
        <dbReference type="Proteomes" id="UP000008909"/>
    </source>
</evidence>
<gene>
    <name evidence="1" type="ORF">CLF_101231</name>
</gene>
<dbReference type="InterPro" id="IPR008042">
    <property type="entry name" value="Retrotrans_Pao"/>
</dbReference>
<reference evidence="1" key="1">
    <citation type="journal article" date="2011" name="Genome Biol.">
        <title>The draft genome of the carcinogenic human liver fluke Clonorchis sinensis.</title>
        <authorList>
            <person name="Wang X."/>
            <person name="Chen W."/>
            <person name="Huang Y."/>
            <person name="Sun J."/>
            <person name="Men J."/>
            <person name="Liu H."/>
            <person name="Luo F."/>
            <person name="Guo L."/>
            <person name="Lv X."/>
            <person name="Deng C."/>
            <person name="Zhou C."/>
            <person name="Fan Y."/>
            <person name="Li X."/>
            <person name="Huang L."/>
            <person name="Hu Y."/>
            <person name="Liang C."/>
            <person name="Hu X."/>
            <person name="Xu J."/>
            <person name="Yu X."/>
        </authorList>
    </citation>
    <scope>NUCLEOTIDE SEQUENCE [LARGE SCALE GENOMIC DNA]</scope>
    <source>
        <strain evidence="1">Henan</strain>
    </source>
</reference>
<protein>
    <submittedName>
        <fullName evidence="1">Uncharacterized protein</fullName>
    </submittedName>
</protein>
<dbReference type="AlphaFoldDB" id="G7Y5A7"/>
<dbReference type="Pfam" id="PF05380">
    <property type="entry name" value="Peptidase_A17"/>
    <property type="match status" value="1"/>
</dbReference>
<dbReference type="PANTHER" id="PTHR47331">
    <property type="entry name" value="PHD-TYPE DOMAIN-CONTAINING PROTEIN"/>
    <property type="match status" value="1"/>
</dbReference>
<organism evidence="1 2">
    <name type="scientific">Clonorchis sinensis</name>
    <name type="common">Chinese liver fluke</name>
    <dbReference type="NCBI Taxonomy" id="79923"/>
    <lineage>
        <taxon>Eukaryota</taxon>
        <taxon>Metazoa</taxon>
        <taxon>Spiralia</taxon>
        <taxon>Lophotrochozoa</taxon>
        <taxon>Platyhelminthes</taxon>
        <taxon>Trematoda</taxon>
        <taxon>Digenea</taxon>
        <taxon>Opisthorchiida</taxon>
        <taxon>Opisthorchiata</taxon>
        <taxon>Opisthorchiidae</taxon>
        <taxon>Clonorchis</taxon>
    </lineage>
</organism>
<reference key="2">
    <citation type="submission" date="2011-10" db="EMBL/GenBank/DDBJ databases">
        <title>The genome and transcriptome sequence of Clonorchis sinensis provide insights into the carcinogenic liver fluke.</title>
        <authorList>
            <person name="Wang X."/>
            <person name="Huang Y."/>
            <person name="Chen W."/>
            <person name="Liu H."/>
            <person name="Guo L."/>
            <person name="Chen Y."/>
            <person name="Luo F."/>
            <person name="Zhou W."/>
            <person name="Sun J."/>
            <person name="Mao Q."/>
            <person name="Liang P."/>
            <person name="Zhou C."/>
            <person name="Tian Y."/>
            <person name="Men J."/>
            <person name="Lv X."/>
            <person name="Huang L."/>
            <person name="Zhou J."/>
            <person name="Hu Y."/>
            <person name="Li R."/>
            <person name="Zhang F."/>
            <person name="Lei H."/>
            <person name="Li X."/>
            <person name="Hu X."/>
            <person name="Liang C."/>
            <person name="Xu J."/>
            <person name="Wu Z."/>
            <person name="Yu X."/>
        </authorList>
    </citation>
    <scope>NUCLEOTIDE SEQUENCE</scope>
    <source>
        <strain>Henan</strain>
    </source>
</reference>
<evidence type="ECO:0000313" key="1">
    <source>
        <dbReference type="EMBL" id="GAA48143.1"/>
    </source>
</evidence>
<proteinExistence type="predicted"/>
<name>G7Y5A7_CLOSI</name>
<dbReference type="Proteomes" id="UP000008909">
    <property type="component" value="Unassembled WGS sequence"/>
</dbReference>
<keyword evidence="2" id="KW-1185">Reference proteome</keyword>
<accession>G7Y5A7</accession>
<dbReference type="EMBL" id="DF142871">
    <property type="protein sequence ID" value="GAA48143.1"/>
    <property type="molecule type" value="Genomic_DNA"/>
</dbReference>
<sequence>MEGYTLRPPDNFQVARKRLDNLKTRLRKDRVLHGKHDKVLRVYLEKGYIEREADAPTFTTDNNLYVDGCLKSLPDSVTTKCFVNEISVLLIKGGFRMRNWSSNDRDVFSAIDPSDPTSGVRNLTTDPLPMERALGVQWDTESGTLVIVFILPTKSPTRRGVLSCISSLYDPLGFVSPWLLSGKCLLQSLCKGGLGWDEPLNDADRSRWDNWLSNPRSLHNLRFPRCMKPREVSGIPHPELHVFCNASETAYSVVACARFLVDAEVSGCLLVFSKARVVPLKSVSIPRSELTAACLAVRVADIIAASTKDYFQGTVFWADSVIVLYYIQNVSSRFCTFVANRLTDLRDMSSPT</sequence>